<dbReference type="GO" id="GO:0006355">
    <property type="term" value="P:regulation of DNA-templated transcription"/>
    <property type="evidence" value="ECO:0007669"/>
    <property type="project" value="InterPro"/>
</dbReference>
<dbReference type="PIRSF" id="PIRSF016094">
    <property type="entry name" value="VirC2"/>
    <property type="match status" value="1"/>
</dbReference>
<feature type="region of interest" description="Disordered" evidence="1">
    <location>
        <begin position="1"/>
        <end position="65"/>
    </location>
</feature>
<dbReference type="InterPro" id="IPR009841">
    <property type="entry name" value="VirC2"/>
</dbReference>
<comment type="caution">
    <text evidence="2">The sequence shown here is derived from an EMBL/GenBank/DDBJ whole genome shotgun (WGS) entry which is preliminary data.</text>
</comment>
<protein>
    <submittedName>
        <fullName evidence="2">Virulence protein</fullName>
    </submittedName>
</protein>
<evidence type="ECO:0000256" key="1">
    <source>
        <dbReference type="SAM" id="MobiDB-lite"/>
    </source>
</evidence>
<dbReference type="InterPro" id="IPR038473">
    <property type="entry name" value="VirC2_C_sf"/>
</dbReference>
<proteinExistence type="predicted"/>
<gene>
    <name evidence="2" type="ORF">D8780_14835</name>
</gene>
<dbReference type="Proteomes" id="UP000281094">
    <property type="component" value="Unassembled WGS sequence"/>
</dbReference>
<dbReference type="Pfam" id="PF07181">
    <property type="entry name" value="VirC2"/>
    <property type="match status" value="1"/>
</dbReference>
<organism evidence="2 3">
    <name type="scientific">Notoacmeibacter ruber</name>
    <dbReference type="NCBI Taxonomy" id="2670375"/>
    <lineage>
        <taxon>Bacteria</taxon>
        <taxon>Pseudomonadati</taxon>
        <taxon>Pseudomonadota</taxon>
        <taxon>Alphaproteobacteria</taxon>
        <taxon>Hyphomicrobiales</taxon>
        <taxon>Notoacmeibacteraceae</taxon>
        <taxon>Notoacmeibacter</taxon>
    </lineage>
</organism>
<dbReference type="Gene3D" id="1.10.1220.190">
    <property type="entry name" value="VirC2, RHH domain"/>
    <property type="match status" value="1"/>
</dbReference>
<dbReference type="AlphaFoldDB" id="A0A3L7J4J7"/>
<evidence type="ECO:0000313" key="3">
    <source>
        <dbReference type="Proteomes" id="UP000281094"/>
    </source>
</evidence>
<dbReference type="SUPFAM" id="SSF47598">
    <property type="entry name" value="Ribbon-helix-helix"/>
    <property type="match status" value="1"/>
</dbReference>
<accession>A0A3L7J4J7</accession>
<dbReference type="InterPro" id="IPR010985">
    <property type="entry name" value="Ribbon_hlx_hlx"/>
</dbReference>
<name>A0A3L7J4J7_9HYPH</name>
<feature type="compositionally biased region" description="Polar residues" evidence="1">
    <location>
        <begin position="18"/>
        <end position="41"/>
    </location>
</feature>
<dbReference type="EMBL" id="RCWN01000002">
    <property type="protein sequence ID" value="RLQ85235.1"/>
    <property type="molecule type" value="Genomic_DNA"/>
</dbReference>
<sequence length="207" mass="22490">MMAIRKPRLSVTEARTKATANDSQSANSLPPRHSSTPSARQQGEPGRQRVETPPTDAPTPPPLQAAVPAPAMLRPIEDAEPEPKVQVFVSAVLPAKGVSPSFDMLCRQYRPSKALQMILRRALDDYEALLQSGGYKKCPSSYETVRLSDQGALIQTSRMMPVALVSVARAHFDPLGLESTRAFGRKLASTALAAFFRAEAKRAKQLP</sequence>
<reference evidence="2 3" key="1">
    <citation type="submission" date="2018-10" db="EMBL/GenBank/DDBJ databases">
        <title>Notoacmeibacter sp. M2BS9Y-3-1, whole genome shotgun sequence.</title>
        <authorList>
            <person name="Tuo L."/>
        </authorList>
    </citation>
    <scope>NUCLEOTIDE SEQUENCE [LARGE SCALE GENOMIC DNA]</scope>
    <source>
        <strain evidence="2 3">M2BS9Y-3-1</strain>
    </source>
</reference>
<keyword evidence="3" id="KW-1185">Reference proteome</keyword>
<evidence type="ECO:0000313" key="2">
    <source>
        <dbReference type="EMBL" id="RLQ85235.1"/>
    </source>
</evidence>
<dbReference type="RefSeq" id="WP_121646652.1">
    <property type="nucleotide sequence ID" value="NZ_RCWN01000002.1"/>
</dbReference>